<dbReference type="Pfam" id="PF00126">
    <property type="entry name" value="HTH_1"/>
    <property type="match status" value="1"/>
</dbReference>
<evidence type="ECO:0000256" key="3">
    <source>
        <dbReference type="ARBA" id="ARBA00023125"/>
    </source>
</evidence>
<comment type="caution">
    <text evidence="9">The sequence shown here is derived from an EMBL/GenBank/DDBJ whole genome shotgun (WGS) entry which is preliminary data.</text>
</comment>
<evidence type="ECO:0000259" key="8">
    <source>
        <dbReference type="PROSITE" id="PS50931"/>
    </source>
</evidence>
<accession>A0A7W6G0K2</accession>
<evidence type="ECO:0000313" key="9">
    <source>
        <dbReference type="EMBL" id="MBB3944479.1"/>
    </source>
</evidence>
<dbReference type="SUPFAM" id="SSF53850">
    <property type="entry name" value="Periplasmic binding protein-like II"/>
    <property type="match status" value="1"/>
</dbReference>
<dbReference type="InterPro" id="IPR036388">
    <property type="entry name" value="WH-like_DNA-bd_sf"/>
</dbReference>
<dbReference type="Pfam" id="PF03466">
    <property type="entry name" value="LysR_substrate"/>
    <property type="match status" value="1"/>
</dbReference>
<evidence type="ECO:0000256" key="6">
    <source>
        <dbReference type="ARBA" id="ARBA00067332"/>
    </source>
</evidence>
<dbReference type="GO" id="GO:0005829">
    <property type="term" value="C:cytosol"/>
    <property type="evidence" value="ECO:0007669"/>
    <property type="project" value="TreeGrafter"/>
</dbReference>
<dbReference type="Gene3D" id="3.40.190.10">
    <property type="entry name" value="Periplasmic binding protein-like II"/>
    <property type="match status" value="2"/>
</dbReference>
<dbReference type="GO" id="GO:0003700">
    <property type="term" value="F:DNA-binding transcription factor activity"/>
    <property type="evidence" value="ECO:0007669"/>
    <property type="project" value="InterPro"/>
</dbReference>
<sequence>MSITLKQLDYFIASAESGQVSHAAVNLNISQSAVTAAIKALEEELGVKLLERTHAGVRLTMEGARFLEHARIITGAVAAAVHSPLREREGYSGKLTLGMTYTVTGYFMSKYYARFRKTYPQISVELKELPRTELERQLARGDIDMALMLVSNLCNTEELEEEVLMRSSRRLWLSADHHLLLRNHISLADIAQEDYVMLTVDEANETAARYWDVAGLQPRTVLTTSSVEAVRSLVAAGVGVTILSDMVYRPWSLEGQRIELKRLVEPIPSMDVGLAWAKARPLPAAAKTFRAFMSVTMGGGG</sequence>
<dbReference type="Proteomes" id="UP000565286">
    <property type="component" value="Unassembled WGS sequence"/>
</dbReference>
<evidence type="ECO:0000256" key="5">
    <source>
        <dbReference type="ARBA" id="ARBA00054626"/>
    </source>
</evidence>
<dbReference type="EMBL" id="JACIDV010000001">
    <property type="protein sequence ID" value="MBB3944479.1"/>
    <property type="molecule type" value="Genomic_DNA"/>
</dbReference>
<dbReference type="InterPro" id="IPR000847">
    <property type="entry name" value="LysR_HTH_N"/>
</dbReference>
<dbReference type="SUPFAM" id="SSF46785">
    <property type="entry name" value="Winged helix' DNA-binding domain"/>
    <property type="match status" value="1"/>
</dbReference>
<dbReference type="InterPro" id="IPR050950">
    <property type="entry name" value="HTH-type_LysR_regulators"/>
</dbReference>
<dbReference type="PANTHER" id="PTHR30419">
    <property type="entry name" value="HTH-TYPE TRANSCRIPTIONAL REGULATOR YBHD"/>
    <property type="match status" value="1"/>
</dbReference>
<keyword evidence="2" id="KW-0805">Transcription regulation</keyword>
<keyword evidence="4" id="KW-0804">Transcription</keyword>
<organism evidence="9 10">
    <name type="scientific">Rhizobium skierniewicense</name>
    <dbReference type="NCBI Taxonomy" id="984260"/>
    <lineage>
        <taxon>Bacteria</taxon>
        <taxon>Pseudomonadati</taxon>
        <taxon>Pseudomonadota</taxon>
        <taxon>Alphaproteobacteria</taxon>
        <taxon>Hyphomicrobiales</taxon>
        <taxon>Rhizobiaceae</taxon>
        <taxon>Rhizobium/Agrobacterium group</taxon>
        <taxon>Rhizobium</taxon>
    </lineage>
</organism>
<evidence type="ECO:0000256" key="2">
    <source>
        <dbReference type="ARBA" id="ARBA00023015"/>
    </source>
</evidence>
<dbReference type="Gene3D" id="1.10.10.10">
    <property type="entry name" value="Winged helix-like DNA-binding domain superfamily/Winged helix DNA-binding domain"/>
    <property type="match status" value="1"/>
</dbReference>
<protein>
    <recommendedName>
        <fullName evidence="6">HTH-type transcriptional regulator TtuA</fullName>
    </recommendedName>
    <alternativeName>
        <fullName evidence="7">Tartrate utilization transcriptional regulator</fullName>
    </alternativeName>
</protein>
<evidence type="ECO:0000313" key="10">
    <source>
        <dbReference type="Proteomes" id="UP000565286"/>
    </source>
</evidence>
<dbReference type="RefSeq" id="WP_183893527.1">
    <property type="nucleotide sequence ID" value="NZ_JACIDV010000001.1"/>
</dbReference>
<dbReference type="PROSITE" id="PS50931">
    <property type="entry name" value="HTH_LYSR"/>
    <property type="match status" value="1"/>
</dbReference>
<comment type="function">
    <text evidence="5">Transcriptional regulator of the ttuABCDE tartrate utilization operon.</text>
</comment>
<dbReference type="GO" id="GO:0003677">
    <property type="term" value="F:DNA binding"/>
    <property type="evidence" value="ECO:0007669"/>
    <property type="project" value="UniProtKB-KW"/>
</dbReference>
<evidence type="ECO:0000256" key="1">
    <source>
        <dbReference type="ARBA" id="ARBA00009437"/>
    </source>
</evidence>
<dbReference type="PRINTS" id="PR00039">
    <property type="entry name" value="HTHLYSR"/>
</dbReference>
<dbReference type="InterPro" id="IPR005119">
    <property type="entry name" value="LysR_subst-bd"/>
</dbReference>
<dbReference type="FunFam" id="1.10.10.10:FF:000001">
    <property type="entry name" value="LysR family transcriptional regulator"/>
    <property type="match status" value="1"/>
</dbReference>
<reference evidence="9 10" key="1">
    <citation type="submission" date="2020-08" db="EMBL/GenBank/DDBJ databases">
        <title>Genomic Encyclopedia of Type Strains, Phase IV (KMG-IV): sequencing the most valuable type-strain genomes for metagenomic binning, comparative biology and taxonomic classification.</title>
        <authorList>
            <person name="Goeker M."/>
        </authorList>
    </citation>
    <scope>NUCLEOTIDE SEQUENCE [LARGE SCALE GENOMIC DNA]</scope>
    <source>
        <strain evidence="9 10">DSM 26438</strain>
    </source>
</reference>
<name>A0A7W6G0K2_9HYPH</name>
<evidence type="ECO:0000256" key="7">
    <source>
        <dbReference type="ARBA" id="ARBA00083243"/>
    </source>
</evidence>
<gene>
    <name evidence="9" type="ORF">GGQ73_000402</name>
</gene>
<feature type="domain" description="HTH lysR-type" evidence="8">
    <location>
        <begin position="3"/>
        <end position="60"/>
    </location>
</feature>
<keyword evidence="10" id="KW-1185">Reference proteome</keyword>
<proteinExistence type="inferred from homology"/>
<comment type="similarity">
    <text evidence="1">Belongs to the LysR transcriptional regulatory family.</text>
</comment>
<keyword evidence="3 9" id="KW-0238">DNA-binding</keyword>
<evidence type="ECO:0000256" key="4">
    <source>
        <dbReference type="ARBA" id="ARBA00023163"/>
    </source>
</evidence>
<dbReference type="InterPro" id="IPR036390">
    <property type="entry name" value="WH_DNA-bd_sf"/>
</dbReference>
<dbReference type="AlphaFoldDB" id="A0A7W6G0K2"/>